<sequence length="184" mass="21231">MEEYKALLDEKMSKVLLSLESEYKSLRTGRINSSLFDKVLVDYYGEKTPLTRVANVSIPEARLIVIQPWDKSLLSKIEQAILSSDLSMNPSSDGAVLRIKVPVLTVERRKEIVKQAKKIAEEYKVAARNVRQELNSKAKKQEKDSQITEDDLRRILDDIQRDTNSYIKKIDEIFDLKTKEIMEV</sequence>
<evidence type="ECO:0000259" key="8">
    <source>
        <dbReference type="Pfam" id="PF01765"/>
    </source>
</evidence>
<dbReference type="InterPro" id="IPR002661">
    <property type="entry name" value="Ribosome_recyc_fac"/>
</dbReference>
<dbReference type="EMBL" id="CP015629">
    <property type="protein sequence ID" value="ANF33628.1"/>
    <property type="molecule type" value="Genomic_DNA"/>
</dbReference>
<feature type="domain" description="Ribosome recycling factor" evidence="8">
    <location>
        <begin position="19"/>
        <end position="182"/>
    </location>
</feature>
<evidence type="ECO:0000256" key="3">
    <source>
        <dbReference type="ARBA" id="ARBA00022490"/>
    </source>
</evidence>
<dbReference type="FunFam" id="3.30.1360.40:FF:000001">
    <property type="entry name" value="Ribosome-recycling factor"/>
    <property type="match status" value="1"/>
</dbReference>
<dbReference type="NCBIfam" id="TIGR00496">
    <property type="entry name" value="frr"/>
    <property type="match status" value="1"/>
</dbReference>
<comment type="similarity">
    <text evidence="2 6">Belongs to the RRF family.</text>
</comment>
<dbReference type="Pfam" id="PF01765">
    <property type="entry name" value="RRF"/>
    <property type="match status" value="1"/>
</dbReference>
<comment type="function">
    <text evidence="5 6">Responsible for the release of ribosomes from messenger RNA at the termination of protein biosynthesis. May increase the efficiency of translation by recycling ribosomes from one round of translation to another.</text>
</comment>
<dbReference type="Proteomes" id="UP000264231">
    <property type="component" value="Chromosome"/>
</dbReference>
<dbReference type="SMR" id="A0A172XAP9"/>
<dbReference type="InterPro" id="IPR023584">
    <property type="entry name" value="Ribosome_recyc_fac_dom"/>
</dbReference>
<protein>
    <recommendedName>
        <fullName evidence="6">Ribosome-recycling factor</fullName>
        <shortName evidence="6">RRF</shortName>
    </recommendedName>
    <alternativeName>
        <fullName evidence="6">Ribosome-releasing factor</fullName>
    </alternativeName>
</protein>
<evidence type="ECO:0000256" key="6">
    <source>
        <dbReference type="HAMAP-Rule" id="MF_00040"/>
    </source>
</evidence>
<evidence type="ECO:0000256" key="1">
    <source>
        <dbReference type="ARBA" id="ARBA00004496"/>
    </source>
</evidence>
<dbReference type="RefSeq" id="WP_011772081.1">
    <property type="nucleotide sequence ID" value="NZ_CP015629.1"/>
</dbReference>
<dbReference type="AlphaFoldDB" id="A0A172XAP9"/>
<dbReference type="CDD" id="cd00520">
    <property type="entry name" value="RRF"/>
    <property type="match status" value="1"/>
</dbReference>
<name>A0A172XAP9_BORTU</name>
<gene>
    <name evidence="6" type="primary">frr</name>
    <name evidence="9" type="ORF">A7978_00590</name>
</gene>
<keyword evidence="3 6" id="KW-0963">Cytoplasm</keyword>
<evidence type="ECO:0000313" key="9">
    <source>
        <dbReference type="EMBL" id="ANF33628.1"/>
    </source>
</evidence>
<evidence type="ECO:0000256" key="4">
    <source>
        <dbReference type="ARBA" id="ARBA00022917"/>
    </source>
</evidence>
<proteinExistence type="inferred from homology"/>
<dbReference type="HAMAP" id="MF_00040">
    <property type="entry name" value="RRF"/>
    <property type="match status" value="1"/>
</dbReference>
<evidence type="ECO:0000313" key="10">
    <source>
        <dbReference type="Proteomes" id="UP000264231"/>
    </source>
</evidence>
<feature type="coiled-coil region" evidence="7">
    <location>
        <begin position="113"/>
        <end position="151"/>
    </location>
</feature>
<dbReference type="PANTHER" id="PTHR20982:SF3">
    <property type="entry name" value="MITOCHONDRIAL RIBOSOME RECYCLING FACTOR PSEUDO 1"/>
    <property type="match status" value="1"/>
</dbReference>
<dbReference type="PANTHER" id="PTHR20982">
    <property type="entry name" value="RIBOSOME RECYCLING FACTOR"/>
    <property type="match status" value="1"/>
</dbReference>
<dbReference type="SUPFAM" id="SSF55194">
    <property type="entry name" value="Ribosome recycling factor, RRF"/>
    <property type="match status" value="1"/>
</dbReference>
<organism evidence="9 10">
    <name type="scientific">Borrelia turicatae</name>
    <dbReference type="NCBI Taxonomy" id="142"/>
    <lineage>
        <taxon>Bacteria</taxon>
        <taxon>Pseudomonadati</taxon>
        <taxon>Spirochaetota</taxon>
        <taxon>Spirochaetia</taxon>
        <taxon>Spirochaetales</taxon>
        <taxon>Borreliaceae</taxon>
        <taxon>Borrelia</taxon>
    </lineage>
</organism>
<dbReference type="GO" id="GO:0006415">
    <property type="term" value="P:translational termination"/>
    <property type="evidence" value="ECO:0007669"/>
    <property type="project" value="UniProtKB-UniRule"/>
</dbReference>
<dbReference type="FunFam" id="1.10.132.20:FF:000001">
    <property type="entry name" value="Ribosome-recycling factor"/>
    <property type="match status" value="1"/>
</dbReference>
<accession>A0A172XAP9</accession>
<dbReference type="GO" id="GO:0043023">
    <property type="term" value="F:ribosomal large subunit binding"/>
    <property type="evidence" value="ECO:0007669"/>
    <property type="project" value="TreeGrafter"/>
</dbReference>
<dbReference type="OMA" id="FNPMNNG"/>
<dbReference type="InterPro" id="IPR036191">
    <property type="entry name" value="RRF_sf"/>
</dbReference>
<dbReference type="GO" id="GO:0005737">
    <property type="term" value="C:cytoplasm"/>
    <property type="evidence" value="ECO:0007669"/>
    <property type="project" value="UniProtKB-SubCell"/>
</dbReference>
<evidence type="ECO:0000256" key="7">
    <source>
        <dbReference type="SAM" id="Coils"/>
    </source>
</evidence>
<reference evidence="9 10" key="1">
    <citation type="submission" date="2016-05" db="EMBL/GenBank/DDBJ databases">
        <title>Chromosome and linear plasmid sequence of a 2015 human isolate of tick-borne relapsing fever spirochete, Borrelia turicatae.</title>
        <authorList>
            <person name="Kingry L.C."/>
            <person name="Dhwani B."/>
            <person name="Replogle A."/>
            <person name="Sexton C."/>
            <person name="Rowe L."/>
            <person name="Stermole B.M."/>
            <person name="Christensen A.M."/>
            <person name="Schriefer M.E."/>
        </authorList>
    </citation>
    <scope>NUCLEOTIDE SEQUENCE [LARGE SCALE GENOMIC DNA]</scope>
    <source>
        <strain evidence="9 10">BTE5EL</strain>
    </source>
</reference>
<evidence type="ECO:0000256" key="5">
    <source>
        <dbReference type="ARBA" id="ARBA00025050"/>
    </source>
</evidence>
<keyword evidence="7" id="KW-0175">Coiled coil</keyword>
<dbReference type="Gene3D" id="1.10.132.20">
    <property type="entry name" value="Ribosome-recycling factor"/>
    <property type="match status" value="1"/>
</dbReference>
<keyword evidence="4 6" id="KW-0648">Protein biosynthesis</keyword>
<comment type="subcellular location">
    <subcellularLocation>
        <location evidence="1 6">Cytoplasm</location>
    </subcellularLocation>
</comment>
<dbReference type="Gene3D" id="3.30.1360.40">
    <property type="match status" value="1"/>
</dbReference>
<evidence type="ECO:0000256" key="2">
    <source>
        <dbReference type="ARBA" id="ARBA00005912"/>
    </source>
</evidence>